<organism evidence="2 3">
    <name type="scientific">Dipteronia sinensis</name>
    <dbReference type="NCBI Taxonomy" id="43782"/>
    <lineage>
        <taxon>Eukaryota</taxon>
        <taxon>Viridiplantae</taxon>
        <taxon>Streptophyta</taxon>
        <taxon>Embryophyta</taxon>
        <taxon>Tracheophyta</taxon>
        <taxon>Spermatophyta</taxon>
        <taxon>Magnoliopsida</taxon>
        <taxon>eudicotyledons</taxon>
        <taxon>Gunneridae</taxon>
        <taxon>Pentapetalae</taxon>
        <taxon>rosids</taxon>
        <taxon>malvids</taxon>
        <taxon>Sapindales</taxon>
        <taxon>Sapindaceae</taxon>
        <taxon>Hippocastanoideae</taxon>
        <taxon>Acereae</taxon>
        <taxon>Dipteronia</taxon>
    </lineage>
</organism>
<dbReference type="InterPro" id="IPR052929">
    <property type="entry name" value="RNase_H-like_EbsB-rel"/>
</dbReference>
<name>A0AAE0AJ26_9ROSI</name>
<dbReference type="InterPro" id="IPR012337">
    <property type="entry name" value="RNaseH-like_sf"/>
</dbReference>
<evidence type="ECO:0000259" key="1">
    <source>
        <dbReference type="Pfam" id="PF13456"/>
    </source>
</evidence>
<evidence type="ECO:0000313" key="3">
    <source>
        <dbReference type="Proteomes" id="UP001281410"/>
    </source>
</evidence>
<dbReference type="Proteomes" id="UP001281410">
    <property type="component" value="Unassembled WGS sequence"/>
</dbReference>
<keyword evidence="3" id="KW-1185">Reference proteome</keyword>
<accession>A0AAE0AJ26</accession>
<dbReference type="InterPro" id="IPR036397">
    <property type="entry name" value="RNaseH_sf"/>
</dbReference>
<protein>
    <recommendedName>
        <fullName evidence="1">RNase H type-1 domain-containing protein</fullName>
    </recommendedName>
</protein>
<dbReference type="SUPFAM" id="SSF53098">
    <property type="entry name" value="Ribonuclease H-like"/>
    <property type="match status" value="1"/>
</dbReference>
<sequence length="203" mass="21805">MLALEAGNAQVLHGCKYRHTNINGYGAGLSVAAGKSWYVPPTGCFKLNVDAAVITGGGRYGVGIVFRDDHGVVVEAAALSFIGTVSVEVAKAKAKAILEVLLFAEDMGLFPLMVESDALGVIKLCKEEFVSVGEIDNIISDIVSLKRNCNIVSFGYIPRMCNRVAHSVAKYAVNYNCLVVRFAEYPDCLTLLAKGDLYVCSQF</sequence>
<evidence type="ECO:0000313" key="2">
    <source>
        <dbReference type="EMBL" id="KAK3218314.1"/>
    </source>
</evidence>
<dbReference type="Pfam" id="PF13456">
    <property type="entry name" value="RVT_3"/>
    <property type="match status" value="1"/>
</dbReference>
<dbReference type="GO" id="GO:0004523">
    <property type="term" value="F:RNA-DNA hybrid ribonuclease activity"/>
    <property type="evidence" value="ECO:0007669"/>
    <property type="project" value="InterPro"/>
</dbReference>
<dbReference type="EMBL" id="JANJYJ010000004">
    <property type="protein sequence ID" value="KAK3218314.1"/>
    <property type="molecule type" value="Genomic_DNA"/>
</dbReference>
<dbReference type="InterPro" id="IPR044730">
    <property type="entry name" value="RNase_H-like_dom_plant"/>
</dbReference>
<dbReference type="AlphaFoldDB" id="A0AAE0AJ26"/>
<feature type="domain" description="RNase H type-1" evidence="1">
    <location>
        <begin position="48"/>
        <end position="172"/>
    </location>
</feature>
<comment type="caution">
    <text evidence="2">The sequence shown here is derived from an EMBL/GenBank/DDBJ whole genome shotgun (WGS) entry which is preliminary data.</text>
</comment>
<dbReference type="CDD" id="cd06222">
    <property type="entry name" value="RNase_H_like"/>
    <property type="match status" value="1"/>
</dbReference>
<dbReference type="PANTHER" id="PTHR47074">
    <property type="entry name" value="BNAC02G40300D PROTEIN"/>
    <property type="match status" value="1"/>
</dbReference>
<reference evidence="2" key="1">
    <citation type="journal article" date="2023" name="Plant J.">
        <title>Genome sequences and population genomics provide insights into the demographic history, inbreeding, and mutation load of two 'living fossil' tree species of Dipteronia.</title>
        <authorList>
            <person name="Feng Y."/>
            <person name="Comes H.P."/>
            <person name="Chen J."/>
            <person name="Zhu S."/>
            <person name="Lu R."/>
            <person name="Zhang X."/>
            <person name="Li P."/>
            <person name="Qiu J."/>
            <person name="Olsen K.M."/>
            <person name="Qiu Y."/>
        </authorList>
    </citation>
    <scope>NUCLEOTIDE SEQUENCE</scope>
    <source>
        <strain evidence="2">NBL</strain>
    </source>
</reference>
<dbReference type="InterPro" id="IPR002156">
    <property type="entry name" value="RNaseH_domain"/>
</dbReference>
<dbReference type="Gene3D" id="3.30.420.10">
    <property type="entry name" value="Ribonuclease H-like superfamily/Ribonuclease H"/>
    <property type="match status" value="1"/>
</dbReference>
<proteinExistence type="predicted"/>
<dbReference type="GO" id="GO:0003676">
    <property type="term" value="F:nucleic acid binding"/>
    <property type="evidence" value="ECO:0007669"/>
    <property type="project" value="InterPro"/>
</dbReference>
<gene>
    <name evidence="2" type="ORF">Dsin_012284</name>
</gene>
<dbReference type="PANTHER" id="PTHR47074:SF48">
    <property type="entry name" value="POLYNUCLEOTIDYL TRANSFERASE, RIBONUCLEASE H-LIKE SUPERFAMILY PROTEIN"/>
    <property type="match status" value="1"/>
</dbReference>